<feature type="region of interest" description="Disordered" evidence="1">
    <location>
        <begin position="1"/>
        <end position="22"/>
    </location>
</feature>
<name>A0A0P9N451_PSECA</name>
<feature type="compositionally biased region" description="Polar residues" evidence="1">
    <location>
        <begin position="7"/>
        <end position="22"/>
    </location>
</feature>
<proteinExistence type="predicted"/>
<evidence type="ECO:0000313" key="2">
    <source>
        <dbReference type="EMBL" id="KPW77779.1"/>
    </source>
</evidence>
<accession>A0A0P9N451</accession>
<dbReference type="PATRIC" id="fig|86840.3.peg.5212"/>
<gene>
    <name evidence="2" type="ORF">ALO81_03586</name>
</gene>
<dbReference type="EMBL" id="LJPX01000169">
    <property type="protein sequence ID" value="KPW77779.1"/>
    <property type="molecule type" value="Genomic_DNA"/>
</dbReference>
<dbReference type="Proteomes" id="UP000050564">
    <property type="component" value="Unassembled WGS sequence"/>
</dbReference>
<reference evidence="2 3" key="1">
    <citation type="submission" date="2015-09" db="EMBL/GenBank/DDBJ databases">
        <title>Genome announcement of multiple Pseudomonas syringae strains.</title>
        <authorList>
            <person name="Thakur S."/>
            <person name="Wang P.W."/>
            <person name="Gong Y."/>
            <person name="Weir B.S."/>
            <person name="Guttman D.S."/>
        </authorList>
    </citation>
    <scope>NUCLEOTIDE SEQUENCE [LARGE SCALE GENOMIC DNA]</scope>
    <source>
        <strain evidence="2 3">ICMP2823</strain>
    </source>
</reference>
<evidence type="ECO:0000313" key="3">
    <source>
        <dbReference type="Proteomes" id="UP000050564"/>
    </source>
</evidence>
<dbReference type="AlphaFoldDB" id="A0A0P9N451"/>
<feature type="non-terminal residue" evidence="2">
    <location>
        <position position="1"/>
    </location>
</feature>
<protein>
    <submittedName>
        <fullName evidence="2">Uncharacterized protein</fullName>
    </submittedName>
</protein>
<evidence type="ECO:0000256" key="1">
    <source>
        <dbReference type="SAM" id="MobiDB-lite"/>
    </source>
</evidence>
<comment type="caution">
    <text evidence="2">The sequence shown here is derived from an EMBL/GenBank/DDBJ whole genome shotgun (WGS) entry which is preliminary data.</text>
</comment>
<organism evidence="2 3">
    <name type="scientific">Pseudomonas cannabina</name>
    <dbReference type="NCBI Taxonomy" id="86840"/>
    <lineage>
        <taxon>Bacteria</taxon>
        <taxon>Pseudomonadati</taxon>
        <taxon>Pseudomonadota</taxon>
        <taxon>Gammaproteobacteria</taxon>
        <taxon>Pseudomonadales</taxon>
        <taxon>Pseudomonadaceae</taxon>
        <taxon>Pseudomonas</taxon>
    </lineage>
</organism>
<sequence length="48" mass="5665">GRKGDLSQKQTSMTPQNRRVTQNVTNCTRQKMKWNKILKSVELENIFQ</sequence>